<dbReference type="CDD" id="cd01038">
    <property type="entry name" value="Endonuclease_DUF559"/>
    <property type="match status" value="1"/>
</dbReference>
<evidence type="ECO:0000313" key="3">
    <source>
        <dbReference type="Proteomes" id="UP000228886"/>
    </source>
</evidence>
<dbReference type="InterPro" id="IPR011335">
    <property type="entry name" value="Restrct_endonuc-II-like"/>
</dbReference>
<proteinExistence type="predicted"/>
<gene>
    <name evidence="2" type="ORF">COS11_04335</name>
</gene>
<comment type="caution">
    <text evidence="2">The sequence shown here is derived from an EMBL/GenBank/DDBJ whole genome shotgun (WGS) entry which is preliminary data.</text>
</comment>
<organism evidence="2 3">
    <name type="scientific">bacterium (Candidatus Ratteibacteria) CG01_land_8_20_14_3_00_40_19</name>
    <dbReference type="NCBI Taxonomy" id="2014290"/>
    <lineage>
        <taxon>Bacteria</taxon>
        <taxon>Candidatus Ratteibacteria</taxon>
    </lineage>
</organism>
<dbReference type="Gene3D" id="3.40.960.10">
    <property type="entry name" value="VSR Endonuclease"/>
    <property type="match status" value="1"/>
</dbReference>
<dbReference type="PANTHER" id="PTHR38590:SF1">
    <property type="entry name" value="BLL0828 PROTEIN"/>
    <property type="match status" value="1"/>
</dbReference>
<dbReference type="Pfam" id="PF04480">
    <property type="entry name" value="DUF559"/>
    <property type="match status" value="1"/>
</dbReference>
<feature type="domain" description="DUF559" evidence="1">
    <location>
        <begin position="8"/>
        <end position="124"/>
    </location>
</feature>
<reference evidence="3" key="1">
    <citation type="submission" date="2017-09" db="EMBL/GenBank/DDBJ databases">
        <title>Depth-based differentiation of microbial function through sediment-hosted aquifers and enrichment of novel symbionts in the deep terrestrial subsurface.</title>
        <authorList>
            <person name="Probst A.J."/>
            <person name="Ladd B."/>
            <person name="Jarett J.K."/>
            <person name="Geller-Mcgrath D.E."/>
            <person name="Sieber C.M.K."/>
            <person name="Emerson J.B."/>
            <person name="Anantharaman K."/>
            <person name="Thomas B.C."/>
            <person name="Malmstrom R."/>
            <person name="Stieglmeier M."/>
            <person name="Klingl A."/>
            <person name="Woyke T."/>
            <person name="Ryan C.M."/>
            <person name="Banfield J.F."/>
        </authorList>
    </citation>
    <scope>NUCLEOTIDE SEQUENCE [LARGE SCALE GENOMIC DNA]</scope>
</reference>
<protein>
    <submittedName>
        <fullName evidence="2">DNA methylase</fullName>
    </submittedName>
</protein>
<dbReference type="SUPFAM" id="SSF52980">
    <property type="entry name" value="Restriction endonuclease-like"/>
    <property type="match status" value="1"/>
</dbReference>
<dbReference type="PANTHER" id="PTHR38590">
    <property type="entry name" value="BLL0828 PROTEIN"/>
    <property type="match status" value="1"/>
</dbReference>
<evidence type="ECO:0000259" key="1">
    <source>
        <dbReference type="Pfam" id="PF04480"/>
    </source>
</evidence>
<dbReference type="AlphaFoldDB" id="A0A2M7E8I9"/>
<accession>A0A2M7E8I9</accession>
<dbReference type="InterPro" id="IPR047216">
    <property type="entry name" value="Endonuclease_DUF559_bact"/>
</dbReference>
<name>A0A2M7E8I9_9BACT</name>
<dbReference type="EMBL" id="PETL01000211">
    <property type="protein sequence ID" value="PIV64025.1"/>
    <property type="molecule type" value="Genomic_DNA"/>
</dbReference>
<dbReference type="GO" id="GO:0032259">
    <property type="term" value="P:methylation"/>
    <property type="evidence" value="ECO:0007669"/>
    <property type="project" value="UniProtKB-KW"/>
</dbReference>
<dbReference type="Proteomes" id="UP000228886">
    <property type="component" value="Unassembled WGS sequence"/>
</dbReference>
<keyword evidence="2" id="KW-0489">Methyltransferase</keyword>
<sequence>MLPYNPNLKEKARELRKAGNLSEVLLWNKLKKGQMLGFDFTRQQIIGNYIVDYHCPKLNLVIEIDGESHDFKGRIPRPSGTPLLEKGEYDEKRDEFLKSLGLEVLHFKDIDVKKSLDNIVEQIEFWIKKIPCPSGTPLLQKGN</sequence>
<keyword evidence="2" id="KW-0808">Transferase</keyword>
<dbReference type="GO" id="GO:0008168">
    <property type="term" value="F:methyltransferase activity"/>
    <property type="evidence" value="ECO:0007669"/>
    <property type="project" value="UniProtKB-KW"/>
</dbReference>
<dbReference type="InterPro" id="IPR007569">
    <property type="entry name" value="DUF559"/>
</dbReference>
<evidence type="ECO:0000313" key="2">
    <source>
        <dbReference type="EMBL" id="PIV64025.1"/>
    </source>
</evidence>